<dbReference type="SMART" id="SM00530">
    <property type="entry name" value="HTH_XRE"/>
    <property type="match status" value="1"/>
</dbReference>
<evidence type="ECO:0000313" key="3">
    <source>
        <dbReference type="Proteomes" id="UP000322524"/>
    </source>
</evidence>
<dbReference type="Proteomes" id="UP000322524">
    <property type="component" value="Unassembled WGS sequence"/>
</dbReference>
<dbReference type="Pfam" id="PF12844">
    <property type="entry name" value="HTH_19"/>
    <property type="match status" value="1"/>
</dbReference>
<dbReference type="InterPro" id="IPR011990">
    <property type="entry name" value="TPR-like_helical_dom_sf"/>
</dbReference>
<evidence type="ECO:0000259" key="1">
    <source>
        <dbReference type="PROSITE" id="PS50943"/>
    </source>
</evidence>
<reference evidence="2 3" key="1">
    <citation type="submission" date="2019-08" db="EMBL/GenBank/DDBJ databases">
        <title>Bacillus genomes from the desert of Cuatro Cienegas, Coahuila.</title>
        <authorList>
            <person name="Olmedo-Alvarez G."/>
        </authorList>
    </citation>
    <scope>NUCLEOTIDE SEQUENCE [LARGE SCALE GENOMIC DNA]</scope>
    <source>
        <strain evidence="2 3">CH28_1T</strain>
    </source>
</reference>
<proteinExistence type="predicted"/>
<dbReference type="InterPro" id="IPR001387">
    <property type="entry name" value="Cro/C1-type_HTH"/>
</dbReference>
<evidence type="ECO:0000313" key="2">
    <source>
        <dbReference type="EMBL" id="TYS68844.1"/>
    </source>
</evidence>
<comment type="caution">
    <text evidence="2">The sequence shown here is derived from an EMBL/GenBank/DDBJ whole genome shotgun (WGS) entry which is preliminary data.</text>
</comment>
<dbReference type="RefSeq" id="WP_148987696.1">
    <property type="nucleotide sequence ID" value="NZ_VTEV01000003.1"/>
</dbReference>
<dbReference type="EMBL" id="VTEV01000003">
    <property type="protein sequence ID" value="TYS68844.1"/>
    <property type="molecule type" value="Genomic_DNA"/>
</dbReference>
<protein>
    <submittedName>
        <fullName evidence="2">Helix-turn-helix transcriptional regulator</fullName>
    </submittedName>
</protein>
<dbReference type="AlphaFoldDB" id="A0A5D4T3X9"/>
<name>A0A5D4T3X9_9BACI</name>
<dbReference type="STRING" id="79883.GCA_001636495_01887"/>
<dbReference type="InterPro" id="IPR041315">
    <property type="entry name" value="PlcR_TPR"/>
</dbReference>
<dbReference type="InterPro" id="IPR010982">
    <property type="entry name" value="Lambda_DNA-bd_dom_sf"/>
</dbReference>
<dbReference type="GO" id="GO:0003677">
    <property type="term" value="F:DNA binding"/>
    <property type="evidence" value="ECO:0007669"/>
    <property type="project" value="InterPro"/>
</dbReference>
<dbReference type="SUPFAM" id="SSF48452">
    <property type="entry name" value="TPR-like"/>
    <property type="match status" value="1"/>
</dbReference>
<organism evidence="2 3">
    <name type="scientific">Sutcliffiella horikoshii</name>
    <dbReference type="NCBI Taxonomy" id="79883"/>
    <lineage>
        <taxon>Bacteria</taxon>
        <taxon>Bacillati</taxon>
        <taxon>Bacillota</taxon>
        <taxon>Bacilli</taxon>
        <taxon>Bacillales</taxon>
        <taxon>Bacillaceae</taxon>
        <taxon>Sutcliffiella</taxon>
    </lineage>
</organism>
<gene>
    <name evidence="2" type="ORF">FZC76_07860</name>
</gene>
<dbReference type="Gene3D" id="1.25.40.10">
    <property type="entry name" value="Tetratricopeptide repeat domain"/>
    <property type="match status" value="1"/>
</dbReference>
<accession>A0A5D4T3X9</accession>
<dbReference type="CDD" id="cd00093">
    <property type="entry name" value="HTH_XRE"/>
    <property type="match status" value="1"/>
</dbReference>
<feature type="domain" description="HTH cro/C1-type" evidence="1">
    <location>
        <begin position="10"/>
        <end position="63"/>
    </location>
</feature>
<dbReference type="PROSITE" id="PS50943">
    <property type="entry name" value="HTH_CROC1"/>
    <property type="match status" value="1"/>
</dbReference>
<dbReference type="SUPFAM" id="SSF47413">
    <property type="entry name" value="lambda repressor-like DNA-binding domains"/>
    <property type="match status" value="1"/>
</dbReference>
<sequence>MDFSLIGKEIKVLRSALNLSQAELSEGICTQSQISKIEKGEVFPLANTLYYIAERLGVDINYFYDLATNPQLSYVKEVFAQVKELLNQSEFEEVYNIVENERKNPLFVNNRKNKQFLLSTEGVCVYHLKKNKREALRLLQSALDLTKMTSKLLGEREIEILNSMAIVHFETKNCEEALRIFNYAINCYMKIPYHHDPTIKTKILYNKAKTLTRLNKLEESNDTCKLAVKWCVKQNSLYGLGNLYYHIGYNYSLLDHHDIAIEYYNKSIQIFMIQENKIFVKHIKEKIDELSVLID</sequence>
<dbReference type="InterPro" id="IPR053163">
    <property type="entry name" value="HTH-type_regulator_Rgg"/>
</dbReference>
<dbReference type="Pfam" id="PF18768">
    <property type="entry name" value="RNPP_C"/>
    <property type="match status" value="1"/>
</dbReference>
<dbReference type="PANTHER" id="PTHR37038:SF14">
    <property type="entry name" value="TRANSCRIPTIONAL ACTIVATOR"/>
    <property type="match status" value="1"/>
</dbReference>
<dbReference type="OrthoDB" id="1150409at2"/>
<dbReference type="PANTHER" id="PTHR37038">
    <property type="entry name" value="TRANSCRIPTIONAL REGULATOR-RELATED"/>
    <property type="match status" value="1"/>
</dbReference>